<reference evidence="1 2" key="1">
    <citation type="journal article" date="2016" name="Nat. Commun.">
        <title>Thousands of microbial genomes shed light on interconnected biogeochemical processes in an aquifer system.</title>
        <authorList>
            <person name="Anantharaman K."/>
            <person name="Brown C.T."/>
            <person name="Hug L.A."/>
            <person name="Sharon I."/>
            <person name="Castelle C.J."/>
            <person name="Probst A.J."/>
            <person name="Thomas B.C."/>
            <person name="Singh A."/>
            <person name="Wilkins M.J."/>
            <person name="Karaoz U."/>
            <person name="Brodie E.L."/>
            <person name="Williams K.H."/>
            <person name="Hubbard S.S."/>
            <person name="Banfield J.F."/>
        </authorList>
    </citation>
    <scope>NUCLEOTIDE SEQUENCE [LARGE SCALE GENOMIC DNA]</scope>
</reference>
<gene>
    <name evidence="1" type="ORF">A3A91_00050</name>
</gene>
<evidence type="ECO:0008006" key="3">
    <source>
        <dbReference type="Google" id="ProtNLM"/>
    </source>
</evidence>
<dbReference type="PANTHER" id="PTHR43434:SF1">
    <property type="entry name" value="PHOSPHOGLYCOLATE PHOSPHATASE"/>
    <property type="match status" value="1"/>
</dbReference>
<dbReference type="PANTHER" id="PTHR43434">
    <property type="entry name" value="PHOSPHOGLYCOLATE PHOSPHATASE"/>
    <property type="match status" value="1"/>
</dbReference>
<dbReference type="Gene3D" id="3.40.50.1000">
    <property type="entry name" value="HAD superfamily/HAD-like"/>
    <property type="match status" value="1"/>
</dbReference>
<dbReference type="InterPro" id="IPR041492">
    <property type="entry name" value="HAD_2"/>
</dbReference>
<dbReference type="InterPro" id="IPR023198">
    <property type="entry name" value="PGP-like_dom2"/>
</dbReference>
<dbReference type="SUPFAM" id="SSF56784">
    <property type="entry name" value="HAD-like"/>
    <property type="match status" value="1"/>
</dbReference>
<dbReference type="AlphaFoldDB" id="A0A1F6WZ49"/>
<dbReference type="SFLD" id="SFLDG01129">
    <property type="entry name" value="C1.5:_HAD__Beta-PGM__Phosphata"/>
    <property type="match status" value="1"/>
</dbReference>
<name>A0A1F6WZ49_9BACT</name>
<accession>A0A1F6WZ49</accession>
<evidence type="ECO:0000313" key="1">
    <source>
        <dbReference type="EMBL" id="OGI87054.1"/>
    </source>
</evidence>
<dbReference type="InterPro" id="IPR023214">
    <property type="entry name" value="HAD_sf"/>
</dbReference>
<comment type="caution">
    <text evidence="1">The sequence shown here is derived from an EMBL/GenBank/DDBJ whole genome shotgun (WGS) entry which is preliminary data.</text>
</comment>
<organism evidence="1 2">
    <name type="scientific">Candidatus Nomurabacteria bacterium RIFCSPLOWO2_01_FULL_36_16</name>
    <dbReference type="NCBI Taxonomy" id="1801767"/>
    <lineage>
        <taxon>Bacteria</taxon>
        <taxon>Candidatus Nomuraibacteriota</taxon>
    </lineage>
</organism>
<dbReference type="GO" id="GO:0006281">
    <property type="term" value="P:DNA repair"/>
    <property type="evidence" value="ECO:0007669"/>
    <property type="project" value="TreeGrafter"/>
</dbReference>
<protein>
    <recommendedName>
        <fullName evidence="3">Haloacid dehalogenase</fullName>
    </recommendedName>
</protein>
<dbReference type="InterPro" id="IPR006439">
    <property type="entry name" value="HAD-SF_hydro_IA"/>
</dbReference>
<dbReference type="InterPro" id="IPR036412">
    <property type="entry name" value="HAD-like_sf"/>
</dbReference>
<evidence type="ECO:0000313" key="2">
    <source>
        <dbReference type="Proteomes" id="UP000177001"/>
    </source>
</evidence>
<dbReference type="SFLD" id="SFLDS00003">
    <property type="entry name" value="Haloacid_Dehalogenase"/>
    <property type="match status" value="1"/>
</dbReference>
<dbReference type="NCBIfam" id="TIGR01509">
    <property type="entry name" value="HAD-SF-IA-v3"/>
    <property type="match status" value="1"/>
</dbReference>
<proteinExistence type="predicted"/>
<dbReference type="Proteomes" id="UP000177001">
    <property type="component" value="Unassembled WGS sequence"/>
</dbReference>
<sequence length="221" mass="25736">MAKQFILFDFDGVIADSFQPAFEIQKMICPHLTENIYRKRFEGNINDWEEPVNVHTRECRHDIDFFTEYIPRMKNEVQIMPEMKDIIIGLKKNYTLIVISSTITSPIQEFLEEHDLANHFAQIMGNDIHKSKVEKMKIVFEKYAVEAKNCVFITDTLGDMREAEKMGIGTIGITWGFHTPETLLRGKPFRLVEKPKDLLTAVADYFRVLTLNYEPPQADFP</sequence>
<dbReference type="GO" id="GO:0008967">
    <property type="term" value="F:phosphoglycolate phosphatase activity"/>
    <property type="evidence" value="ECO:0007669"/>
    <property type="project" value="TreeGrafter"/>
</dbReference>
<dbReference type="Pfam" id="PF13419">
    <property type="entry name" value="HAD_2"/>
    <property type="match status" value="1"/>
</dbReference>
<dbReference type="GO" id="GO:0005829">
    <property type="term" value="C:cytosol"/>
    <property type="evidence" value="ECO:0007669"/>
    <property type="project" value="TreeGrafter"/>
</dbReference>
<dbReference type="InterPro" id="IPR050155">
    <property type="entry name" value="HAD-like_hydrolase_sf"/>
</dbReference>
<dbReference type="EMBL" id="MFUR01000005">
    <property type="protein sequence ID" value="OGI87054.1"/>
    <property type="molecule type" value="Genomic_DNA"/>
</dbReference>
<dbReference type="Gene3D" id="1.10.150.240">
    <property type="entry name" value="Putative phosphatase, domain 2"/>
    <property type="match status" value="1"/>
</dbReference>